<sequence length="178" mass="19254">MMNPSIPACYCKQARADEHFALPLALNGMALTAITCCHAMPDIANSASTRIEKQQDHIGLCCGLNGWLWLARSTRQSFNGAILGADGGCPGHVKQATYRIVLDSHTPLWSVWLQQVLYCTVHSTYMAPQTTSTERRVESVARYARSAADFCQSITPIGGDMGYGHPGGLHGPSTLSLM</sequence>
<organism evidence="1 2">
    <name type="scientific">Gibberella intermedia</name>
    <name type="common">Bulb rot disease fungus</name>
    <name type="synonym">Fusarium proliferatum</name>
    <dbReference type="NCBI Taxonomy" id="948311"/>
    <lineage>
        <taxon>Eukaryota</taxon>
        <taxon>Fungi</taxon>
        <taxon>Dikarya</taxon>
        <taxon>Ascomycota</taxon>
        <taxon>Pezizomycotina</taxon>
        <taxon>Sordariomycetes</taxon>
        <taxon>Hypocreomycetidae</taxon>
        <taxon>Hypocreales</taxon>
        <taxon>Nectriaceae</taxon>
        <taxon>Fusarium</taxon>
        <taxon>Fusarium fujikuroi species complex</taxon>
    </lineage>
</organism>
<accession>A0A420TWN8</accession>
<gene>
    <name evidence="1" type="ORF">BFJ72_g2845</name>
</gene>
<dbReference type="Proteomes" id="UP000283569">
    <property type="component" value="Unassembled WGS sequence"/>
</dbReference>
<dbReference type="AlphaFoldDB" id="A0A420TWN8"/>
<reference evidence="1 2" key="1">
    <citation type="journal article" date="2018" name="Sci. Rep.">
        <title>Characterisation of pathogen-specific regions and novel effector candidates in Fusarium oxysporum f. sp. cepae.</title>
        <authorList>
            <person name="Armitage A.D."/>
            <person name="Taylor A."/>
            <person name="Sobczyk M.K."/>
            <person name="Baxter L."/>
            <person name="Greenfield B.P."/>
            <person name="Bates H.J."/>
            <person name="Wilson F."/>
            <person name="Jackson A.C."/>
            <person name="Ott S."/>
            <person name="Harrison R.J."/>
            <person name="Clarkson J.P."/>
        </authorList>
    </citation>
    <scope>NUCLEOTIDE SEQUENCE [LARGE SCALE GENOMIC DNA]</scope>
    <source>
        <strain evidence="1 2">Fp_A8</strain>
    </source>
</reference>
<evidence type="ECO:0000313" key="2">
    <source>
        <dbReference type="Proteomes" id="UP000283569"/>
    </source>
</evidence>
<name>A0A420TWN8_GIBIN</name>
<proteinExistence type="predicted"/>
<evidence type="ECO:0000313" key="1">
    <source>
        <dbReference type="EMBL" id="RKL45936.1"/>
    </source>
</evidence>
<dbReference type="EMBL" id="MRDB01000007">
    <property type="protein sequence ID" value="RKL45936.1"/>
    <property type="molecule type" value="Genomic_DNA"/>
</dbReference>
<protein>
    <submittedName>
        <fullName evidence="1">Uncharacterized protein</fullName>
    </submittedName>
</protein>
<comment type="caution">
    <text evidence="1">The sequence shown here is derived from an EMBL/GenBank/DDBJ whole genome shotgun (WGS) entry which is preliminary data.</text>
</comment>